<name>A0A1V4SJP3_RUMHU</name>
<dbReference type="SMART" id="SM00257">
    <property type="entry name" value="LysM"/>
    <property type="match status" value="1"/>
</dbReference>
<evidence type="ECO:0000313" key="3">
    <source>
        <dbReference type="EMBL" id="OPX43716.1"/>
    </source>
</evidence>
<sequence length="101" mass="11790">MNIFTKKKKYALKNRARFFTFLFSVSLIAFIIVYTASVSGYAEPSYQKVTVRSGDSLWSIAREYCDDRHDIREYIYNVRKINNMDSSLLMADTTLLIPVEE</sequence>
<dbReference type="PROSITE" id="PS51782">
    <property type="entry name" value="LYSM"/>
    <property type="match status" value="1"/>
</dbReference>
<dbReference type="EMBL" id="MZGX01000015">
    <property type="protein sequence ID" value="OPX43716.1"/>
    <property type="molecule type" value="Genomic_DNA"/>
</dbReference>
<keyword evidence="3" id="KW-0132">Cell division</keyword>
<dbReference type="STRING" id="48256.CLHUN_24360"/>
<protein>
    <submittedName>
        <fullName evidence="3">Cell division suppressor protein YneA</fullName>
    </submittedName>
</protein>
<dbReference type="RefSeq" id="WP_080064862.1">
    <property type="nucleotide sequence ID" value="NZ_MZGX01000015.1"/>
</dbReference>
<keyword evidence="3" id="KW-0131">Cell cycle</keyword>
<keyword evidence="4" id="KW-1185">Reference proteome</keyword>
<organism evidence="3 4">
    <name type="scientific">Ruminiclostridium hungatei</name>
    <name type="common">Clostridium hungatei</name>
    <dbReference type="NCBI Taxonomy" id="48256"/>
    <lineage>
        <taxon>Bacteria</taxon>
        <taxon>Bacillati</taxon>
        <taxon>Bacillota</taxon>
        <taxon>Clostridia</taxon>
        <taxon>Eubacteriales</taxon>
        <taxon>Oscillospiraceae</taxon>
        <taxon>Ruminiclostridium</taxon>
    </lineage>
</organism>
<keyword evidence="1" id="KW-1133">Transmembrane helix</keyword>
<evidence type="ECO:0000313" key="4">
    <source>
        <dbReference type="Proteomes" id="UP000191554"/>
    </source>
</evidence>
<dbReference type="InterPro" id="IPR018392">
    <property type="entry name" value="LysM"/>
</dbReference>
<evidence type="ECO:0000256" key="1">
    <source>
        <dbReference type="SAM" id="Phobius"/>
    </source>
</evidence>
<feature type="transmembrane region" description="Helical" evidence="1">
    <location>
        <begin position="21"/>
        <end position="42"/>
    </location>
</feature>
<keyword evidence="1" id="KW-0472">Membrane</keyword>
<dbReference type="CDD" id="cd00118">
    <property type="entry name" value="LysM"/>
    <property type="match status" value="1"/>
</dbReference>
<reference evidence="3 4" key="1">
    <citation type="submission" date="2017-03" db="EMBL/GenBank/DDBJ databases">
        <title>Genome sequence of Clostridium hungatei DSM 14427.</title>
        <authorList>
            <person name="Poehlein A."/>
            <person name="Daniel R."/>
        </authorList>
    </citation>
    <scope>NUCLEOTIDE SEQUENCE [LARGE SCALE GENOMIC DNA]</scope>
    <source>
        <strain evidence="3 4">DSM 14427</strain>
    </source>
</reference>
<feature type="domain" description="LysM" evidence="2">
    <location>
        <begin position="47"/>
        <end position="97"/>
    </location>
</feature>
<dbReference type="Pfam" id="PF01476">
    <property type="entry name" value="LysM"/>
    <property type="match status" value="1"/>
</dbReference>
<dbReference type="AlphaFoldDB" id="A0A1V4SJP3"/>
<accession>A0A1V4SJP3</accession>
<keyword evidence="1" id="KW-0812">Transmembrane</keyword>
<gene>
    <name evidence="3" type="primary">yneA</name>
    <name evidence="3" type="ORF">CLHUN_24360</name>
</gene>
<dbReference type="GO" id="GO:0051301">
    <property type="term" value="P:cell division"/>
    <property type="evidence" value="ECO:0007669"/>
    <property type="project" value="UniProtKB-KW"/>
</dbReference>
<evidence type="ECO:0000259" key="2">
    <source>
        <dbReference type="PROSITE" id="PS51782"/>
    </source>
</evidence>
<dbReference type="Gene3D" id="3.10.350.10">
    <property type="entry name" value="LysM domain"/>
    <property type="match status" value="1"/>
</dbReference>
<dbReference type="OrthoDB" id="1716479at2"/>
<comment type="caution">
    <text evidence="3">The sequence shown here is derived from an EMBL/GenBank/DDBJ whole genome shotgun (WGS) entry which is preliminary data.</text>
</comment>
<dbReference type="Proteomes" id="UP000191554">
    <property type="component" value="Unassembled WGS sequence"/>
</dbReference>
<dbReference type="SUPFAM" id="SSF54106">
    <property type="entry name" value="LysM domain"/>
    <property type="match status" value="1"/>
</dbReference>
<proteinExistence type="predicted"/>
<dbReference type="InterPro" id="IPR036779">
    <property type="entry name" value="LysM_dom_sf"/>
</dbReference>